<dbReference type="PANTHER" id="PTHR43072">
    <property type="entry name" value="N-ACETYLTRANSFERASE"/>
    <property type="match status" value="1"/>
</dbReference>
<keyword evidence="3" id="KW-1185">Reference proteome</keyword>
<dbReference type="NCBIfam" id="NF040504">
    <property type="entry name" value="resist_ArsN1b"/>
    <property type="match status" value="1"/>
</dbReference>
<dbReference type="Proteomes" id="UP000074310">
    <property type="component" value="Unassembled WGS sequence"/>
</dbReference>
<keyword evidence="2" id="KW-0808">Transferase</keyword>
<evidence type="ECO:0000313" key="2">
    <source>
        <dbReference type="EMBL" id="KTT71692.1"/>
    </source>
</evidence>
<dbReference type="InterPro" id="IPR016181">
    <property type="entry name" value="Acyl_CoA_acyltransferase"/>
</dbReference>
<gene>
    <name evidence="2" type="ORF">NS334_10010</name>
</gene>
<evidence type="ECO:0000313" key="3">
    <source>
        <dbReference type="Proteomes" id="UP000074310"/>
    </source>
</evidence>
<dbReference type="PATRIC" id="fig|869719.3.peg.1866"/>
<protein>
    <submittedName>
        <fullName evidence="2">Acetyltransferase</fullName>
    </submittedName>
</protein>
<dbReference type="CDD" id="cd04301">
    <property type="entry name" value="NAT_SF"/>
    <property type="match status" value="1"/>
</dbReference>
<dbReference type="AlphaFoldDB" id="A0A147I229"/>
<dbReference type="PROSITE" id="PS51186">
    <property type="entry name" value="GNAT"/>
    <property type="match status" value="1"/>
</dbReference>
<dbReference type="Pfam" id="PF13420">
    <property type="entry name" value="Acetyltransf_4"/>
    <property type="match status" value="1"/>
</dbReference>
<accession>A0A147I229</accession>
<dbReference type="Gene3D" id="3.40.630.30">
    <property type="match status" value="1"/>
</dbReference>
<organism evidence="2 3">
    <name type="scientific">Sphingomonas endophytica</name>
    <dbReference type="NCBI Taxonomy" id="869719"/>
    <lineage>
        <taxon>Bacteria</taxon>
        <taxon>Pseudomonadati</taxon>
        <taxon>Pseudomonadota</taxon>
        <taxon>Alphaproteobacteria</taxon>
        <taxon>Sphingomonadales</taxon>
        <taxon>Sphingomonadaceae</taxon>
        <taxon>Sphingomonas</taxon>
    </lineage>
</organism>
<feature type="domain" description="N-acetyltransferase" evidence="1">
    <location>
        <begin position="5"/>
        <end position="166"/>
    </location>
</feature>
<dbReference type="PANTHER" id="PTHR43072:SF8">
    <property type="entry name" value="ACYLTRANSFERASE FABY-RELATED"/>
    <property type="match status" value="1"/>
</dbReference>
<reference evidence="2 3" key="1">
    <citation type="journal article" date="2016" name="Front. Microbiol.">
        <title>Genomic Resource of Rice Seed Associated Bacteria.</title>
        <authorList>
            <person name="Midha S."/>
            <person name="Bansal K."/>
            <person name="Sharma S."/>
            <person name="Kumar N."/>
            <person name="Patil P.P."/>
            <person name="Chaudhry V."/>
            <person name="Patil P.B."/>
        </authorList>
    </citation>
    <scope>NUCLEOTIDE SEQUENCE [LARGE SCALE GENOMIC DNA]</scope>
    <source>
        <strain evidence="2 3">NS334</strain>
    </source>
</reference>
<dbReference type="SUPFAM" id="SSF55729">
    <property type="entry name" value="Acyl-CoA N-acyltransferases (Nat)"/>
    <property type="match status" value="1"/>
</dbReference>
<evidence type="ECO:0000259" key="1">
    <source>
        <dbReference type="PROSITE" id="PS51186"/>
    </source>
</evidence>
<comment type="caution">
    <text evidence="2">The sequence shown here is derived from an EMBL/GenBank/DDBJ whole genome shotgun (WGS) entry which is preliminary data.</text>
</comment>
<dbReference type="InterPro" id="IPR000182">
    <property type="entry name" value="GNAT_dom"/>
</dbReference>
<name>A0A147I229_9SPHN</name>
<dbReference type="RefSeq" id="WP_058755831.1">
    <property type="nucleotide sequence ID" value="NZ_LDTB01000036.1"/>
</dbReference>
<dbReference type="GO" id="GO:0016747">
    <property type="term" value="F:acyltransferase activity, transferring groups other than amino-acyl groups"/>
    <property type="evidence" value="ECO:0007669"/>
    <property type="project" value="InterPro"/>
</dbReference>
<sequence length="169" mass="18542">MTAIPTIRTANVADAAAVQAIYAPIVEGTAISFEEVPPSIAEMGERIATTLENYPYLIAERNGEVIGYAYASQHRSRAAYRWSVDVTVYIADQAHRTGVGRALYSRLIAELTERGVHAAFAGIALPNPGSVALHESMGFTPLGIYREVGQKFGQWHDVGWWQRLLPRLS</sequence>
<proteinExistence type="predicted"/>
<dbReference type="OrthoDB" id="5459937at2"/>
<dbReference type="EMBL" id="LDTB01000036">
    <property type="protein sequence ID" value="KTT71692.1"/>
    <property type="molecule type" value="Genomic_DNA"/>
</dbReference>